<sequence>MPKTLPNTATPNVTETISARLMPCTSAKLNITEPNEATEANTAARQNTIARF</sequence>
<proteinExistence type="predicted"/>
<name>A0A7S6R864_9CAUD</name>
<organism evidence="1 2">
    <name type="scientific">Burkholderia phage Maja</name>
    <dbReference type="NCBI Taxonomy" id="2767571"/>
    <lineage>
        <taxon>Viruses</taxon>
        <taxon>Duplodnaviria</taxon>
        <taxon>Heunggongvirae</taxon>
        <taxon>Uroviricota</taxon>
        <taxon>Caudoviricetes</taxon>
        <taxon>Lindbergviridae</taxon>
        <taxon>Gladiolivirus</taxon>
        <taxon>Gladiolivirus maja</taxon>
    </lineage>
</organism>
<reference evidence="1 2" key="1">
    <citation type="submission" date="2020-07" db="EMBL/GenBank/DDBJ databases">
        <title>Complete genome sequence of Burkholderia gladioli phage Maja.</title>
        <authorList>
            <person name="Yu Z."/>
            <person name="Yao G.W."/>
            <person name="Guadalupe Vizoso-Pinto M."/>
            <person name="Sun L."/>
            <person name="Le T."/>
            <person name="Gonzalez C."/>
            <person name="Young R."/>
            <person name="Liu M."/>
        </authorList>
    </citation>
    <scope>NUCLEOTIDE SEQUENCE [LARGE SCALE GENOMIC DNA]</scope>
</reference>
<evidence type="ECO:0000313" key="2">
    <source>
        <dbReference type="Proteomes" id="UP000593952"/>
    </source>
</evidence>
<accession>A0A7S6R864</accession>
<dbReference type="Proteomes" id="UP000593952">
    <property type="component" value="Segment"/>
</dbReference>
<protein>
    <submittedName>
        <fullName evidence="1">Uncharacterized protein</fullName>
    </submittedName>
</protein>
<keyword evidence="2" id="KW-1185">Reference proteome</keyword>
<evidence type="ECO:0000313" key="1">
    <source>
        <dbReference type="EMBL" id="QOV06223.1"/>
    </source>
</evidence>
<dbReference type="EMBL" id="MT708549">
    <property type="protein sequence ID" value="QOV06223.1"/>
    <property type="molecule type" value="Genomic_DNA"/>
</dbReference>
<gene>
    <name evidence="1" type="ORF">CPT_Maja_003</name>
</gene>